<protein>
    <submittedName>
        <fullName evidence="1">OsmC family peroxiredoxin</fullName>
    </submittedName>
</protein>
<gene>
    <name evidence="1" type="ORF">DTO57_12375</name>
</gene>
<proteinExistence type="predicted"/>
<dbReference type="PANTHER" id="PTHR42830">
    <property type="entry name" value="OSMOTICALLY INDUCIBLE FAMILY PROTEIN"/>
    <property type="match status" value="1"/>
</dbReference>
<dbReference type="InterPro" id="IPR036102">
    <property type="entry name" value="OsmC/Ohrsf"/>
</dbReference>
<dbReference type="EMBL" id="QORO01000005">
    <property type="protein sequence ID" value="RCK57101.1"/>
    <property type="molecule type" value="Genomic_DNA"/>
</dbReference>
<dbReference type="Gene3D" id="3.30.300.20">
    <property type="match status" value="1"/>
</dbReference>
<organism evidence="1 2">
    <name type="scientific">Microbacterium sorbitolivorans</name>
    <dbReference type="NCBI Taxonomy" id="1867410"/>
    <lineage>
        <taxon>Bacteria</taxon>
        <taxon>Bacillati</taxon>
        <taxon>Actinomycetota</taxon>
        <taxon>Actinomycetes</taxon>
        <taxon>Micrococcales</taxon>
        <taxon>Microbacteriaceae</taxon>
        <taxon>Microbacterium</taxon>
    </lineage>
</organism>
<evidence type="ECO:0000313" key="1">
    <source>
        <dbReference type="EMBL" id="RCK57101.1"/>
    </source>
</evidence>
<keyword evidence="2" id="KW-1185">Reference proteome</keyword>
<dbReference type="Pfam" id="PF02566">
    <property type="entry name" value="OsmC"/>
    <property type="match status" value="1"/>
</dbReference>
<accession>A0A367XWC1</accession>
<dbReference type="Proteomes" id="UP000253508">
    <property type="component" value="Unassembled WGS sequence"/>
</dbReference>
<dbReference type="InterPro" id="IPR003718">
    <property type="entry name" value="OsmC/Ohr_fam"/>
</dbReference>
<dbReference type="AlphaFoldDB" id="A0A367XWC1"/>
<evidence type="ECO:0000313" key="2">
    <source>
        <dbReference type="Proteomes" id="UP000253508"/>
    </source>
</evidence>
<dbReference type="PANTHER" id="PTHR42830:SF2">
    <property type="entry name" value="OSMC_OHR FAMILY PROTEIN"/>
    <property type="match status" value="1"/>
</dbReference>
<dbReference type="RefSeq" id="WP_114118539.1">
    <property type="nucleotide sequence ID" value="NZ_BMHU01000005.1"/>
</dbReference>
<reference evidence="1 2" key="1">
    <citation type="submission" date="2018-07" db="EMBL/GenBank/DDBJ databases">
        <title>Microbacterium endoborsara sp. nov., a novel actinobacterium isolated from Borszczowia aralocaspica.</title>
        <authorList>
            <person name="An D."/>
        </authorList>
    </citation>
    <scope>NUCLEOTIDE SEQUENCE [LARGE SCALE GENOMIC DNA]</scope>
    <source>
        <strain evidence="1 2">C1.15228</strain>
    </source>
</reference>
<dbReference type="OrthoDB" id="9795405at2"/>
<dbReference type="SUPFAM" id="SSF82784">
    <property type="entry name" value="OsmC-like"/>
    <property type="match status" value="1"/>
</dbReference>
<dbReference type="InterPro" id="IPR052707">
    <property type="entry name" value="OsmC_Ohr_Peroxiredoxin"/>
</dbReference>
<name>A0A367XWC1_9MICO</name>
<dbReference type="InterPro" id="IPR015946">
    <property type="entry name" value="KH_dom-like_a/b"/>
</dbReference>
<comment type="caution">
    <text evidence="1">The sequence shown here is derived from an EMBL/GenBank/DDBJ whole genome shotgun (WGS) entry which is preliminary data.</text>
</comment>
<sequence length="160" mass="17481">MSTHGYTLTSTWTGNQGTGTSGYRDYTRDVRLSTEGRPDIEASADVPFRGDPVKWNPELLLLASASECHMLSYFHACVLRGVVVTSYVDEATAEIEVVGNGGRFTGATLHPRVEVADESMIDEAIAAHEEAHEWCFISNSLNFEVEIEPVVTCARAEGRA</sequence>